<sequence length="221" mass="25107">MKARELIEQNNKKRALLTEENEKYYTNLLLYIRTKLTLSEQQSEEVLMEMLDHLTEGQQDGKTAQEIFGNDPKGYADEIISHLPRENKRKSFIFVSEIAINLVGWFLIMRSIIIPIIGTKASEEVYIISSLLLILLIMVMTALGVKMIFGLISQRSFDENATDKKMMIRAGLYGAGGFLVILIISFFVKEIGPSFILPWQSSLGIGAILLLTSWIMKKSRI</sequence>
<keyword evidence="1" id="KW-1133">Transmembrane helix</keyword>
<dbReference type="AlphaFoldDB" id="A0A1I5XMI8"/>
<dbReference type="PANTHER" id="PTHR41307:SF1">
    <property type="entry name" value="MEMBRANE PROTEIN"/>
    <property type="match status" value="1"/>
</dbReference>
<dbReference type="STRING" id="126156.SAMN05421670_1617"/>
<name>A0A1I5XMI8_9BACI</name>
<accession>A0A1I5XMI8</accession>
<organism evidence="2 3">
    <name type="scientific">Psychrobacillus psychrotolerans</name>
    <dbReference type="NCBI Taxonomy" id="126156"/>
    <lineage>
        <taxon>Bacteria</taxon>
        <taxon>Bacillati</taxon>
        <taxon>Bacillota</taxon>
        <taxon>Bacilli</taxon>
        <taxon>Bacillales</taxon>
        <taxon>Bacillaceae</taxon>
        <taxon>Psychrobacillus</taxon>
    </lineage>
</organism>
<keyword evidence="1" id="KW-0812">Transmembrane</keyword>
<feature type="transmembrane region" description="Helical" evidence="1">
    <location>
        <begin position="194"/>
        <end position="216"/>
    </location>
</feature>
<reference evidence="3" key="1">
    <citation type="submission" date="2016-10" db="EMBL/GenBank/DDBJ databases">
        <authorList>
            <person name="Varghese N."/>
            <person name="Submissions S."/>
        </authorList>
    </citation>
    <scope>NUCLEOTIDE SEQUENCE [LARGE SCALE GENOMIC DNA]</scope>
    <source>
        <strain evidence="3">DSM 11706</strain>
    </source>
</reference>
<keyword evidence="3" id="KW-1185">Reference proteome</keyword>
<dbReference type="PANTHER" id="PTHR41307">
    <property type="entry name" value="MEMBRANE PROTEIN-RELATED"/>
    <property type="match status" value="1"/>
</dbReference>
<feature type="transmembrane region" description="Helical" evidence="1">
    <location>
        <begin position="170"/>
        <end position="188"/>
    </location>
</feature>
<dbReference type="InterPro" id="IPR009214">
    <property type="entry name" value="DUF1129"/>
</dbReference>
<dbReference type="EMBL" id="FOXU01000002">
    <property type="protein sequence ID" value="SFQ33192.1"/>
    <property type="molecule type" value="Genomic_DNA"/>
</dbReference>
<keyword evidence="1" id="KW-0472">Membrane</keyword>
<evidence type="ECO:0008006" key="4">
    <source>
        <dbReference type="Google" id="ProtNLM"/>
    </source>
</evidence>
<dbReference type="Gene3D" id="1.10.1900.10">
    <property type="entry name" value="c-terminal domain of poly(a) binding protein"/>
    <property type="match status" value="1"/>
</dbReference>
<dbReference type="Pfam" id="PF06570">
    <property type="entry name" value="DUF1129"/>
    <property type="match status" value="1"/>
</dbReference>
<evidence type="ECO:0000256" key="1">
    <source>
        <dbReference type="SAM" id="Phobius"/>
    </source>
</evidence>
<gene>
    <name evidence="2" type="ORF">SAMN05421670_1617</name>
</gene>
<proteinExistence type="predicted"/>
<evidence type="ECO:0000313" key="2">
    <source>
        <dbReference type="EMBL" id="SFQ33192.1"/>
    </source>
</evidence>
<dbReference type="Proteomes" id="UP000198734">
    <property type="component" value="Unassembled WGS sequence"/>
</dbReference>
<dbReference type="SUPFAM" id="SSF158560">
    <property type="entry name" value="BH3980-like"/>
    <property type="match status" value="1"/>
</dbReference>
<protein>
    <recommendedName>
        <fullName evidence="4">DNA-binding ferritin-like protein (Dps family)</fullName>
    </recommendedName>
</protein>
<dbReference type="RefSeq" id="WP_175496211.1">
    <property type="nucleotide sequence ID" value="NZ_FOXU01000002.1"/>
</dbReference>
<feature type="transmembrane region" description="Helical" evidence="1">
    <location>
        <begin position="125"/>
        <end position="149"/>
    </location>
</feature>
<evidence type="ECO:0000313" key="3">
    <source>
        <dbReference type="Proteomes" id="UP000198734"/>
    </source>
</evidence>
<feature type="transmembrane region" description="Helical" evidence="1">
    <location>
        <begin position="92"/>
        <end position="113"/>
    </location>
</feature>